<feature type="domain" description="Radical SAM core" evidence="14">
    <location>
        <begin position="5"/>
        <end position="226"/>
    </location>
</feature>
<comment type="pathway">
    <text evidence="12">Cofactor biosynthesis; molybdopterin biosynthesis.</text>
</comment>
<dbReference type="SFLD" id="SFLDG01383">
    <property type="entry name" value="cyclic_pyranopterin_phosphate"/>
    <property type="match status" value="1"/>
</dbReference>
<dbReference type="GO" id="GO:0005525">
    <property type="term" value="F:GTP binding"/>
    <property type="evidence" value="ECO:0007669"/>
    <property type="project" value="UniProtKB-UniRule"/>
</dbReference>
<comment type="caution">
    <text evidence="12">Lacks conserved residue(s) required for the propagation of feature annotation.</text>
</comment>
<dbReference type="PROSITE" id="PS51918">
    <property type="entry name" value="RADICAL_SAM"/>
    <property type="match status" value="1"/>
</dbReference>
<dbReference type="GO" id="GO:0006777">
    <property type="term" value="P:Mo-molybdopterin cofactor biosynthetic process"/>
    <property type="evidence" value="ECO:0007669"/>
    <property type="project" value="UniProtKB-UniRule"/>
</dbReference>
<feature type="binding site" evidence="12">
    <location>
        <position position="190"/>
    </location>
    <ligand>
        <name>S-adenosyl-L-methionine</name>
        <dbReference type="ChEBI" id="CHEBI:59789"/>
    </ligand>
</feature>
<keyword evidence="4 12" id="KW-0479">Metal-binding</keyword>
<comment type="caution">
    <text evidence="15">The sequence shown here is derived from an EMBL/GenBank/DDBJ whole genome shotgun (WGS) entry which is preliminary data.</text>
</comment>
<dbReference type="GO" id="GO:0061798">
    <property type="term" value="F:GTP 3',8'-cyclase activity"/>
    <property type="evidence" value="ECO:0007669"/>
    <property type="project" value="UniProtKB-UniRule"/>
</dbReference>
<feature type="region of interest" description="Disordered" evidence="13">
    <location>
        <begin position="313"/>
        <end position="333"/>
    </location>
</feature>
<evidence type="ECO:0000256" key="7">
    <source>
        <dbReference type="ARBA" id="ARBA00023014"/>
    </source>
</evidence>
<dbReference type="Proteomes" id="UP000652477">
    <property type="component" value="Unassembled WGS sequence"/>
</dbReference>
<dbReference type="InterPro" id="IPR010505">
    <property type="entry name" value="MoaA_twitch"/>
</dbReference>
<dbReference type="GO" id="GO:0046872">
    <property type="term" value="F:metal ion binding"/>
    <property type="evidence" value="ECO:0007669"/>
    <property type="project" value="UniProtKB-KW"/>
</dbReference>
<dbReference type="InterPro" id="IPR000385">
    <property type="entry name" value="MoaA_NifB_PqqE_Fe-S-bd_CS"/>
</dbReference>
<keyword evidence="6 12" id="KW-0408">Iron</keyword>
<dbReference type="GO" id="GO:0051539">
    <property type="term" value="F:4 iron, 4 sulfur cluster binding"/>
    <property type="evidence" value="ECO:0007669"/>
    <property type="project" value="UniProtKB-UniRule"/>
</dbReference>
<evidence type="ECO:0000256" key="12">
    <source>
        <dbReference type="HAMAP-Rule" id="MF_01225"/>
    </source>
</evidence>
<keyword evidence="9 12" id="KW-0501">Molybdenum cofactor biosynthesis</keyword>
<evidence type="ECO:0000256" key="6">
    <source>
        <dbReference type="ARBA" id="ARBA00023004"/>
    </source>
</evidence>
<dbReference type="PROSITE" id="PS01305">
    <property type="entry name" value="MOAA_NIFB_PQQE"/>
    <property type="match status" value="1"/>
</dbReference>
<feature type="binding site" evidence="12">
    <location>
        <position position="27"/>
    </location>
    <ligand>
        <name>S-adenosyl-L-methionine</name>
        <dbReference type="ChEBI" id="CHEBI:59789"/>
    </ligand>
</feature>
<feature type="binding site" evidence="12">
    <location>
        <position position="95"/>
    </location>
    <ligand>
        <name>GTP</name>
        <dbReference type="ChEBI" id="CHEBI:37565"/>
    </ligand>
</feature>
<gene>
    <name evidence="12 15" type="primary">moaA</name>
    <name evidence="15" type="ORF">H8S37_15195</name>
</gene>
<dbReference type="NCBIfam" id="TIGR02666">
    <property type="entry name" value="moaA"/>
    <property type="match status" value="1"/>
</dbReference>
<dbReference type="InterPro" id="IPR007197">
    <property type="entry name" value="rSAM"/>
</dbReference>
<evidence type="ECO:0000256" key="3">
    <source>
        <dbReference type="ARBA" id="ARBA00022691"/>
    </source>
</evidence>
<dbReference type="AlphaFoldDB" id="A0A923LK00"/>
<dbReference type="GO" id="GO:1904047">
    <property type="term" value="F:S-adenosyl-L-methionine binding"/>
    <property type="evidence" value="ECO:0007669"/>
    <property type="project" value="UniProtKB-UniRule"/>
</dbReference>
<dbReference type="Gene3D" id="3.20.20.70">
    <property type="entry name" value="Aldolase class I"/>
    <property type="match status" value="1"/>
</dbReference>
<keyword evidence="8 12" id="KW-0342">GTP-binding</keyword>
<proteinExistence type="inferred from homology"/>
<dbReference type="InterPro" id="IPR050105">
    <property type="entry name" value="MoCo_biosynth_MoaA/MoaC"/>
</dbReference>
<comment type="catalytic activity">
    <reaction evidence="11 12">
        <text>GTP + AH2 + S-adenosyl-L-methionine = (8S)-3',8-cyclo-7,8-dihydroguanosine 5'-triphosphate + 5'-deoxyadenosine + L-methionine + A + H(+)</text>
        <dbReference type="Rhea" id="RHEA:49576"/>
        <dbReference type="ChEBI" id="CHEBI:13193"/>
        <dbReference type="ChEBI" id="CHEBI:15378"/>
        <dbReference type="ChEBI" id="CHEBI:17319"/>
        <dbReference type="ChEBI" id="CHEBI:17499"/>
        <dbReference type="ChEBI" id="CHEBI:37565"/>
        <dbReference type="ChEBI" id="CHEBI:57844"/>
        <dbReference type="ChEBI" id="CHEBI:59789"/>
        <dbReference type="ChEBI" id="CHEBI:131766"/>
        <dbReference type="EC" id="4.1.99.22"/>
    </reaction>
</comment>
<evidence type="ECO:0000256" key="9">
    <source>
        <dbReference type="ARBA" id="ARBA00023150"/>
    </source>
</evidence>
<feature type="binding site" evidence="12">
    <location>
        <position position="252"/>
    </location>
    <ligand>
        <name>[4Fe-4S] cluster</name>
        <dbReference type="ChEBI" id="CHEBI:49883"/>
        <label>2</label>
        <note>4Fe-4S-substrate</note>
    </ligand>
</feature>
<dbReference type="CDD" id="cd21117">
    <property type="entry name" value="Twitch_MoaA"/>
    <property type="match status" value="1"/>
</dbReference>
<protein>
    <recommendedName>
        <fullName evidence="1 12">GTP 3',8-cyclase</fullName>
        <ecNumber evidence="1 12">4.1.99.22</ecNumber>
    </recommendedName>
    <alternativeName>
        <fullName evidence="12">Molybdenum cofactor biosynthesis protein A</fullName>
    </alternativeName>
</protein>
<keyword evidence="3 12" id="KW-0949">S-adenosyl-L-methionine</keyword>
<keyword evidence="7 12" id="KW-0411">Iron-sulfur</keyword>
<feature type="binding site" evidence="12">
    <location>
        <position position="25"/>
    </location>
    <ligand>
        <name>[4Fe-4S] cluster</name>
        <dbReference type="ChEBI" id="CHEBI:49883"/>
        <label>1</label>
        <note>4Fe-4S-S-AdoMet</note>
    </ligand>
</feature>
<evidence type="ECO:0000256" key="1">
    <source>
        <dbReference type="ARBA" id="ARBA00012167"/>
    </source>
</evidence>
<feature type="binding site" evidence="12">
    <location>
        <position position="156"/>
    </location>
    <ligand>
        <name>GTP</name>
        <dbReference type="ChEBI" id="CHEBI:37565"/>
    </ligand>
</feature>
<accession>A0A923LK00</accession>
<keyword evidence="16" id="KW-1185">Reference proteome</keyword>
<name>A0A923LK00_9FIRM</name>
<sequence>MLKDGYGREITYMRVSVTDRCNLRCVYCMPQEGIAQTAHREILTFDEIVQIVRIGAEEGISRIKITGGEPLVRKGIAALIGMLKAVPGIEQVTMTTNGVLLSHQIEELAKNGLDAVNISLDTLDETEYEKITRCGNLKQVIEGMKRACSCPGLTVKINCVPLMEVKEAQYLKLAQFAYEQGIRVRFIEMMPVGLGKKYKGRSQEEIRKILEKEYGRSRIAERCFGNGPAVYYQFEERNGEIGFISAMSHSFCTSCNRIRLTAAGYLKTCLQYDTGVDLKPLLRTGASKEEVRDAFRKAVSKKPYCHQFTETGKNASAKKEENIERKGMSEIGG</sequence>
<feature type="binding site" evidence="12">
    <location>
        <position position="14"/>
    </location>
    <ligand>
        <name>GTP</name>
        <dbReference type="ChEBI" id="CHEBI:37565"/>
    </ligand>
</feature>
<comment type="subunit">
    <text evidence="12">Monomer and homodimer.</text>
</comment>
<evidence type="ECO:0000256" key="10">
    <source>
        <dbReference type="ARBA" id="ARBA00023239"/>
    </source>
</evidence>
<evidence type="ECO:0000256" key="8">
    <source>
        <dbReference type="ARBA" id="ARBA00023134"/>
    </source>
</evidence>
<feature type="binding site" evidence="12">
    <location>
        <position position="255"/>
    </location>
    <ligand>
        <name>[4Fe-4S] cluster</name>
        <dbReference type="ChEBI" id="CHEBI:49883"/>
        <label>2</label>
        <note>4Fe-4S-substrate</note>
    </ligand>
</feature>
<evidence type="ECO:0000256" key="13">
    <source>
        <dbReference type="SAM" id="MobiDB-lite"/>
    </source>
</evidence>
<keyword evidence="5 12" id="KW-0547">Nucleotide-binding</keyword>
<feature type="binding site" evidence="12">
    <location>
        <position position="119"/>
    </location>
    <ligand>
        <name>S-adenosyl-L-methionine</name>
        <dbReference type="ChEBI" id="CHEBI:59789"/>
    </ligand>
</feature>
<comment type="cofactor">
    <cofactor evidence="12">
        <name>[4Fe-4S] cluster</name>
        <dbReference type="ChEBI" id="CHEBI:49883"/>
    </cofactor>
    <text evidence="12">Binds 2 [4Fe-4S] clusters. Binds 1 [4Fe-4S] cluster coordinated with 3 cysteines and an exchangeable S-adenosyl-L-methionine and 1 [4Fe-4S] cluster coordinated with 3 cysteines and the GTP-derived substrate.</text>
</comment>
<organism evidence="15 16">
    <name type="scientific">Mediterraneibacter hominis</name>
    <dbReference type="NCBI Taxonomy" id="2763054"/>
    <lineage>
        <taxon>Bacteria</taxon>
        <taxon>Bacillati</taxon>
        <taxon>Bacillota</taxon>
        <taxon>Clostridia</taxon>
        <taxon>Lachnospirales</taxon>
        <taxon>Lachnospiraceae</taxon>
        <taxon>Mediterraneibacter</taxon>
    </lineage>
</organism>
<feature type="binding site" evidence="12">
    <location>
        <position position="28"/>
    </location>
    <ligand>
        <name>[4Fe-4S] cluster</name>
        <dbReference type="ChEBI" id="CHEBI:49883"/>
        <label>1</label>
        <note>4Fe-4S-S-AdoMet</note>
    </ligand>
</feature>
<evidence type="ECO:0000256" key="4">
    <source>
        <dbReference type="ARBA" id="ARBA00022723"/>
    </source>
</evidence>
<dbReference type="InterPro" id="IPR013483">
    <property type="entry name" value="MoaA"/>
</dbReference>
<comment type="function">
    <text evidence="12">Catalyzes the cyclization of GTP to (8S)-3',8-cyclo-7,8-dihydroguanosine 5'-triphosphate.</text>
</comment>
<evidence type="ECO:0000259" key="14">
    <source>
        <dbReference type="PROSITE" id="PS51918"/>
    </source>
</evidence>
<dbReference type="InterPro" id="IPR040064">
    <property type="entry name" value="MoaA-like"/>
</dbReference>
<evidence type="ECO:0000256" key="5">
    <source>
        <dbReference type="ARBA" id="ARBA00022741"/>
    </source>
</evidence>
<dbReference type="SMART" id="SM00729">
    <property type="entry name" value="Elp3"/>
    <property type="match status" value="1"/>
</dbReference>
<feature type="binding site" evidence="12">
    <location>
        <position position="269"/>
    </location>
    <ligand>
        <name>[4Fe-4S] cluster</name>
        <dbReference type="ChEBI" id="CHEBI:49883"/>
        <label>2</label>
        <note>4Fe-4S-substrate</note>
    </ligand>
</feature>
<dbReference type="SUPFAM" id="SSF102114">
    <property type="entry name" value="Radical SAM enzymes"/>
    <property type="match status" value="1"/>
</dbReference>
<dbReference type="SFLD" id="SFLDS00029">
    <property type="entry name" value="Radical_SAM"/>
    <property type="match status" value="1"/>
</dbReference>
<reference evidence="15" key="1">
    <citation type="submission" date="2020-08" db="EMBL/GenBank/DDBJ databases">
        <title>Genome public.</title>
        <authorList>
            <person name="Liu C."/>
            <person name="Sun Q."/>
        </authorList>
    </citation>
    <scope>NUCLEOTIDE SEQUENCE</scope>
    <source>
        <strain evidence="15">NSJ-55</strain>
    </source>
</reference>
<evidence type="ECO:0000313" key="16">
    <source>
        <dbReference type="Proteomes" id="UP000652477"/>
    </source>
</evidence>
<dbReference type="EMBL" id="JACOPF010000004">
    <property type="protein sequence ID" value="MBC5690262.1"/>
    <property type="molecule type" value="Genomic_DNA"/>
</dbReference>
<feature type="binding site" evidence="12">
    <location>
        <begin position="257"/>
        <end position="259"/>
    </location>
    <ligand>
        <name>GTP</name>
        <dbReference type="ChEBI" id="CHEBI:37565"/>
    </ligand>
</feature>
<dbReference type="InterPro" id="IPR013785">
    <property type="entry name" value="Aldolase_TIM"/>
</dbReference>
<dbReference type="Pfam" id="PF04055">
    <property type="entry name" value="Radical_SAM"/>
    <property type="match status" value="1"/>
</dbReference>
<dbReference type="SFLD" id="SFLDG01386">
    <property type="entry name" value="main_SPASM_domain-containing"/>
    <property type="match status" value="1"/>
</dbReference>
<dbReference type="InterPro" id="IPR058240">
    <property type="entry name" value="rSAM_sf"/>
</dbReference>
<dbReference type="Pfam" id="PF06463">
    <property type="entry name" value="Mob_synth_C"/>
    <property type="match status" value="1"/>
</dbReference>
<dbReference type="CDD" id="cd01335">
    <property type="entry name" value="Radical_SAM"/>
    <property type="match status" value="1"/>
</dbReference>
<dbReference type="GO" id="GO:0061799">
    <property type="term" value="F:cyclic pyranopterin monophosphate synthase activity"/>
    <property type="evidence" value="ECO:0007669"/>
    <property type="project" value="TreeGrafter"/>
</dbReference>
<feature type="binding site" evidence="12">
    <location>
        <position position="21"/>
    </location>
    <ligand>
        <name>[4Fe-4S] cluster</name>
        <dbReference type="ChEBI" id="CHEBI:49883"/>
        <label>1</label>
        <note>4Fe-4S-S-AdoMet</note>
    </ligand>
</feature>
<dbReference type="EC" id="4.1.99.22" evidence="1 12"/>
<keyword evidence="10 12" id="KW-0456">Lyase</keyword>
<dbReference type="PANTHER" id="PTHR22960">
    <property type="entry name" value="MOLYBDOPTERIN COFACTOR SYNTHESIS PROTEIN A"/>
    <property type="match status" value="1"/>
</dbReference>
<feature type="binding site" evidence="12">
    <location>
        <position position="68"/>
    </location>
    <ligand>
        <name>S-adenosyl-L-methionine</name>
        <dbReference type="ChEBI" id="CHEBI:59789"/>
    </ligand>
</feature>
<dbReference type="HAMAP" id="MF_01225_B">
    <property type="entry name" value="MoaA_B"/>
    <property type="match status" value="1"/>
</dbReference>
<dbReference type="SFLD" id="SFLDG01067">
    <property type="entry name" value="SPASM/twitch_domain_containing"/>
    <property type="match status" value="1"/>
</dbReference>
<evidence type="ECO:0000256" key="2">
    <source>
        <dbReference type="ARBA" id="ARBA00022485"/>
    </source>
</evidence>
<comment type="similarity">
    <text evidence="12">Belongs to the radical SAM superfamily. MoaA family.</text>
</comment>
<feature type="compositionally biased region" description="Basic and acidic residues" evidence="13">
    <location>
        <begin position="317"/>
        <end position="333"/>
    </location>
</feature>
<keyword evidence="2 12" id="KW-0004">4Fe-4S</keyword>
<evidence type="ECO:0000313" key="15">
    <source>
        <dbReference type="EMBL" id="MBC5690262.1"/>
    </source>
</evidence>
<dbReference type="RefSeq" id="WP_186876919.1">
    <property type="nucleotide sequence ID" value="NZ_JACOPF010000004.1"/>
</dbReference>
<dbReference type="NCBIfam" id="NF001199">
    <property type="entry name" value="PRK00164.2-1"/>
    <property type="match status" value="1"/>
</dbReference>
<evidence type="ECO:0000256" key="11">
    <source>
        <dbReference type="ARBA" id="ARBA00048697"/>
    </source>
</evidence>
<dbReference type="PANTHER" id="PTHR22960:SF0">
    <property type="entry name" value="MOLYBDENUM COFACTOR BIOSYNTHESIS PROTEIN 1"/>
    <property type="match status" value="1"/>
</dbReference>
<dbReference type="InterPro" id="IPR006638">
    <property type="entry name" value="Elp3/MiaA/NifB-like_rSAM"/>
</dbReference>